<gene>
    <name evidence="7" type="ORF">CPA45_17850</name>
</gene>
<accession>A0A2A4HJC7</accession>
<protein>
    <submittedName>
        <fullName evidence="7">Iron(3+)-hydroxamate-binding protein fhuD</fullName>
    </submittedName>
</protein>
<comment type="caution">
    <text evidence="7">The sequence shown here is derived from an EMBL/GenBank/DDBJ whole genome shotgun (WGS) entry which is preliminary data.</text>
</comment>
<evidence type="ECO:0000259" key="6">
    <source>
        <dbReference type="PROSITE" id="PS50983"/>
    </source>
</evidence>
<keyword evidence="4" id="KW-0408">Iron</keyword>
<feature type="domain" description="Fe/B12 periplasmic-binding" evidence="6">
    <location>
        <begin position="9"/>
        <end position="267"/>
    </location>
</feature>
<keyword evidence="8" id="KW-1185">Reference proteome</keyword>
<dbReference type="Pfam" id="PF01497">
    <property type="entry name" value="Peripla_BP_2"/>
    <property type="match status" value="1"/>
</dbReference>
<reference evidence="8" key="1">
    <citation type="submission" date="2017-09" db="EMBL/GenBank/DDBJ databases">
        <authorList>
            <person name="Cho G.-S."/>
            <person name="Oguntoyinbo F.A."/>
            <person name="Cnockaert M."/>
            <person name="Kabisch J."/>
            <person name="Neve H."/>
            <person name="Bockelmann W."/>
            <person name="Wenning M."/>
            <person name="Franz C.M."/>
            <person name="Vandamme P."/>
        </authorList>
    </citation>
    <scope>NUCLEOTIDE SEQUENCE [LARGE SCALE GENOMIC DNA]</scope>
    <source>
        <strain evidence="8">MBT G8648</strain>
    </source>
</reference>
<evidence type="ECO:0000313" key="8">
    <source>
        <dbReference type="Proteomes" id="UP000218677"/>
    </source>
</evidence>
<evidence type="ECO:0000313" key="7">
    <source>
        <dbReference type="EMBL" id="PCF94305.1"/>
    </source>
</evidence>
<evidence type="ECO:0000256" key="5">
    <source>
        <dbReference type="ARBA" id="ARBA00022729"/>
    </source>
</evidence>
<dbReference type="PANTHER" id="PTHR30532">
    <property type="entry name" value="IRON III DICITRATE-BINDING PERIPLASMIC PROTEIN"/>
    <property type="match status" value="1"/>
</dbReference>
<dbReference type="InterPro" id="IPR002491">
    <property type="entry name" value="ABC_transptr_periplasmic_BD"/>
</dbReference>
<dbReference type="InterPro" id="IPR051313">
    <property type="entry name" value="Bact_iron-sidero_bind"/>
</dbReference>
<keyword evidence="3" id="KW-0813">Transport</keyword>
<proteinExistence type="inferred from homology"/>
<dbReference type="EMBL" id="NWUX01000021">
    <property type="protein sequence ID" value="PCF94305.1"/>
    <property type="molecule type" value="Genomic_DNA"/>
</dbReference>
<name>A0A2A4HJC7_9GAMM</name>
<evidence type="ECO:0000256" key="3">
    <source>
        <dbReference type="ARBA" id="ARBA00022448"/>
    </source>
</evidence>
<dbReference type="GO" id="GO:1901678">
    <property type="term" value="P:iron coordination entity transport"/>
    <property type="evidence" value="ECO:0007669"/>
    <property type="project" value="UniProtKB-ARBA"/>
</dbReference>
<keyword evidence="5" id="KW-0732">Signal</keyword>
<dbReference type="PANTHER" id="PTHR30532:SF1">
    <property type="entry name" value="IRON(3+)-HYDROXAMATE-BINDING PROTEIN FHUD"/>
    <property type="match status" value="1"/>
</dbReference>
<dbReference type="OrthoDB" id="6160519at2"/>
<dbReference type="SUPFAM" id="SSF53807">
    <property type="entry name" value="Helical backbone' metal receptor"/>
    <property type="match status" value="1"/>
</dbReference>
<evidence type="ECO:0000256" key="4">
    <source>
        <dbReference type="ARBA" id="ARBA00022496"/>
    </source>
</evidence>
<evidence type="ECO:0000256" key="1">
    <source>
        <dbReference type="ARBA" id="ARBA00004196"/>
    </source>
</evidence>
<comment type="similarity">
    <text evidence="2">Belongs to the bacterial solute-binding protein 8 family.</text>
</comment>
<dbReference type="Proteomes" id="UP000218677">
    <property type="component" value="Unassembled WGS sequence"/>
</dbReference>
<keyword evidence="4" id="KW-0406">Ion transport</keyword>
<dbReference type="PRINTS" id="PR01715">
    <property type="entry name" value="FERRIBNDNGPP"/>
</dbReference>
<dbReference type="Gene3D" id="3.40.50.1980">
    <property type="entry name" value="Nitrogenase molybdenum iron protein domain"/>
    <property type="match status" value="2"/>
</dbReference>
<keyword evidence="4" id="KW-0410">Iron transport</keyword>
<dbReference type="PROSITE" id="PS50983">
    <property type="entry name" value="FE_B12_PBP"/>
    <property type="match status" value="1"/>
</dbReference>
<dbReference type="GO" id="GO:0030288">
    <property type="term" value="C:outer membrane-bounded periplasmic space"/>
    <property type="evidence" value="ECO:0007669"/>
    <property type="project" value="TreeGrafter"/>
</dbReference>
<sequence>MAHSNTRQPILTFDWATAETLAMLDIKPFGVTLLKGYNTWTSGELIPVGTIDLGLTPMPNLELMSHIEPSLILVNNVRLSQALARIAPTENVSLFPITGAPWTATLDFTMALAERLSLQEVAQRFIDESERQLSRLSYRLPDNQKPIIIAQFRDERHVWIYGQNSLLQGVLDQLGLTNAWDKPTSHAGVSVVSIDELPTIEGQLVIMRSPLYISTISDRLNHSELWQNLLSLRNSSTVYIPVDYWPLGGLPSAMRFAEALVEVLEDT</sequence>
<organism evidence="7 8">
    <name type="scientific">Vreelandella nigrificans</name>
    <dbReference type="NCBI Taxonomy" id="2042704"/>
    <lineage>
        <taxon>Bacteria</taxon>
        <taxon>Pseudomonadati</taxon>
        <taxon>Pseudomonadota</taxon>
        <taxon>Gammaproteobacteria</taxon>
        <taxon>Oceanospirillales</taxon>
        <taxon>Halomonadaceae</taxon>
        <taxon>Vreelandella</taxon>
    </lineage>
</organism>
<evidence type="ECO:0000256" key="2">
    <source>
        <dbReference type="ARBA" id="ARBA00008814"/>
    </source>
</evidence>
<comment type="subcellular location">
    <subcellularLocation>
        <location evidence="1">Cell envelope</location>
    </subcellularLocation>
</comment>
<dbReference type="AlphaFoldDB" id="A0A2A4HJC7"/>